<sequence>MEKRTNKYKLTLEEISLAKDSDAKNDPIMLEFDNHDNLFNIIKAVKSKAIFDNENEAAEFAIGLKMFTEVMLKNRSNDLFKEVQPAIGEFMKKLKNT</sequence>
<dbReference type="EMBL" id="CP064939">
    <property type="protein sequence ID" value="QPH37698.1"/>
    <property type="molecule type" value="Genomic_DNA"/>
</dbReference>
<protein>
    <submittedName>
        <fullName evidence="1">DUF3861 domain-containing protein</fullName>
    </submittedName>
</protein>
<dbReference type="KEGG" id="pex:IZT61_11285"/>
<evidence type="ECO:0000313" key="2">
    <source>
        <dbReference type="Proteomes" id="UP000594759"/>
    </source>
</evidence>
<organism evidence="1 2">
    <name type="scientific">Pedobacter endophyticus</name>
    <dbReference type="NCBI Taxonomy" id="2789740"/>
    <lineage>
        <taxon>Bacteria</taxon>
        <taxon>Pseudomonadati</taxon>
        <taxon>Bacteroidota</taxon>
        <taxon>Sphingobacteriia</taxon>
        <taxon>Sphingobacteriales</taxon>
        <taxon>Sphingobacteriaceae</taxon>
        <taxon>Pedobacter</taxon>
    </lineage>
</organism>
<dbReference type="RefSeq" id="WP_196097013.1">
    <property type="nucleotide sequence ID" value="NZ_CP064939.1"/>
</dbReference>
<proteinExistence type="predicted"/>
<dbReference type="Gene3D" id="3.10.20.850">
    <property type="entry name" value="Protein of unknown function DUF3861"/>
    <property type="match status" value="1"/>
</dbReference>
<accession>A0A7U3SNQ7</accession>
<reference evidence="1 2" key="1">
    <citation type="submission" date="2020-11" db="EMBL/GenBank/DDBJ databases">
        <title>Pedobacter endophytica, an endophytic bacteria isolated form Carex pumila.</title>
        <authorList>
            <person name="Peng Y."/>
            <person name="Jiang L."/>
            <person name="Lee J."/>
        </authorList>
    </citation>
    <scope>NUCLEOTIDE SEQUENCE [LARGE SCALE GENOMIC DNA]</scope>
    <source>
        <strain evidence="1 2">JBR3-12</strain>
    </source>
</reference>
<dbReference type="Proteomes" id="UP000594759">
    <property type="component" value="Chromosome"/>
</dbReference>
<dbReference type="AlphaFoldDB" id="A0A7U3SNQ7"/>
<dbReference type="InterPro" id="IPR024476">
    <property type="entry name" value="DUF3861"/>
</dbReference>
<gene>
    <name evidence="1" type="ORF">IZT61_11285</name>
</gene>
<evidence type="ECO:0000313" key="1">
    <source>
        <dbReference type="EMBL" id="QPH37698.1"/>
    </source>
</evidence>
<name>A0A7U3SNQ7_9SPHI</name>
<keyword evidence="2" id="KW-1185">Reference proteome</keyword>
<dbReference type="Pfam" id="PF12977">
    <property type="entry name" value="DUF3861"/>
    <property type="match status" value="1"/>
</dbReference>
<dbReference type="InterPro" id="IPR038194">
    <property type="entry name" value="DUF3861_sf"/>
</dbReference>